<dbReference type="Pfam" id="PF19301">
    <property type="entry name" value="LigXa_C"/>
    <property type="match status" value="1"/>
</dbReference>
<dbReference type="InterPro" id="IPR036922">
    <property type="entry name" value="Rieske_2Fe-2S_sf"/>
</dbReference>
<protein>
    <submittedName>
        <fullName evidence="7">Rieske 2Fe-2S domain-containing protein</fullName>
    </submittedName>
</protein>
<comment type="caution">
    <text evidence="7">The sequence shown here is derived from an EMBL/GenBank/DDBJ whole genome shotgun (WGS) entry which is preliminary data.</text>
</comment>
<evidence type="ECO:0000256" key="1">
    <source>
        <dbReference type="ARBA" id="ARBA00022714"/>
    </source>
</evidence>
<reference evidence="8" key="1">
    <citation type="journal article" date="2019" name="Int. J. Syst. Evol. Microbiol.">
        <title>The Global Catalogue of Microorganisms (GCM) 10K type strain sequencing project: providing services to taxonomists for standard genome sequencing and annotation.</title>
        <authorList>
            <consortium name="The Broad Institute Genomics Platform"/>
            <consortium name="The Broad Institute Genome Sequencing Center for Infectious Disease"/>
            <person name="Wu L."/>
            <person name="Ma J."/>
        </authorList>
    </citation>
    <scope>NUCLEOTIDE SEQUENCE [LARGE SCALE GENOMIC DNA]</scope>
    <source>
        <strain evidence="8">KCTC 42964</strain>
    </source>
</reference>
<sequence>MLSQAKNELLTRIGRGTPMGELMRRYWQPIAAVAELDDNPVKPVRLMGEDLVLYKDLGGNYGLVQRRCPHRNADLSYGYVEQCGLRCNYHGWLFDHDGACREQPYEEMVDPGSRFKEKIRMTAYPVEAKAGMLWAYLGPEPRPLVPNWEPFTWKNGFVQVVFAEIPCNWFQCQENSIDPVHFEWMHSNWSQRLAGDTGPYSPTHIKIAFEEIDYGFVYKRVRADTDESHPLWQTGRVCLWPNALFTGNHFEWRVPIDDTRTLSVTWMFSRVPKEREPYVQERIPYWTGPIADSETGRWITSHIMNQDFIAWVGQGEITDRTHEHLGQSDRGVIMMRKRFEDDIKAMERGEEPKAVIRDPAQNECLELPIIDKAHFVAGMSVADREAKPLLARNLMPTDYIYQAGQPDHVRREYEEVMGFKTSPLKLVRV</sequence>
<keyword evidence="3" id="KW-0560">Oxidoreductase</keyword>
<dbReference type="EMBL" id="JBHRTR010000031">
    <property type="protein sequence ID" value="MFC3229186.1"/>
    <property type="molecule type" value="Genomic_DNA"/>
</dbReference>
<keyword evidence="5" id="KW-0411">Iron-sulfur</keyword>
<evidence type="ECO:0000313" key="7">
    <source>
        <dbReference type="EMBL" id="MFC3229186.1"/>
    </source>
</evidence>
<organism evidence="7 8">
    <name type="scientific">Marinibaculum pumilum</name>
    <dbReference type="NCBI Taxonomy" id="1766165"/>
    <lineage>
        <taxon>Bacteria</taxon>
        <taxon>Pseudomonadati</taxon>
        <taxon>Pseudomonadota</taxon>
        <taxon>Alphaproteobacteria</taxon>
        <taxon>Rhodospirillales</taxon>
        <taxon>Rhodospirillaceae</taxon>
        <taxon>Marinibaculum</taxon>
    </lineage>
</organism>
<dbReference type="PROSITE" id="PS51296">
    <property type="entry name" value="RIESKE"/>
    <property type="match status" value="1"/>
</dbReference>
<dbReference type="SUPFAM" id="SSF55961">
    <property type="entry name" value="Bet v1-like"/>
    <property type="match status" value="1"/>
</dbReference>
<dbReference type="Gene3D" id="2.102.10.10">
    <property type="entry name" value="Rieske [2Fe-2S] iron-sulphur domain"/>
    <property type="match status" value="1"/>
</dbReference>
<evidence type="ECO:0000259" key="6">
    <source>
        <dbReference type="PROSITE" id="PS51296"/>
    </source>
</evidence>
<keyword evidence="2" id="KW-0479">Metal-binding</keyword>
<name>A0ABV7L3D7_9PROT</name>
<proteinExistence type="predicted"/>
<dbReference type="InterPro" id="IPR050584">
    <property type="entry name" value="Cholesterol_7-desaturase"/>
</dbReference>
<accession>A0ABV7L3D7</accession>
<dbReference type="PANTHER" id="PTHR21266">
    <property type="entry name" value="IRON-SULFUR DOMAIN CONTAINING PROTEIN"/>
    <property type="match status" value="1"/>
</dbReference>
<evidence type="ECO:0000256" key="4">
    <source>
        <dbReference type="ARBA" id="ARBA00023004"/>
    </source>
</evidence>
<dbReference type="CDD" id="cd08878">
    <property type="entry name" value="RHO_alpha_C_DMO-like"/>
    <property type="match status" value="1"/>
</dbReference>
<dbReference type="PANTHER" id="PTHR21266:SF59">
    <property type="entry name" value="BLR4922 PROTEIN"/>
    <property type="match status" value="1"/>
</dbReference>
<evidence type="ECO:0000256" key="5">
    <source>
        <dbReference type="ARBA" id="ARBA00023014"/>
    </source>
</evidence>
<dbReference type="RefSeq" id="WP_379903153.1">
    <property type="nucleotide sequence ID" value="NZ_JBHRTR010000031.1"/>
</dbReference>
<evidence type="ECO:0000256" key="2">
    <source>
        <dbReference type="ARBA" id="ARBA00022723"/>
    </source>
</evidence>
<dbReference type="InterPro" id="IPR045623">
    <property type="entry name" value="LigXa_C"/>
</dbReference>
<dbReference type="InterPro" id="IPR017941">
    <property type="entry name" value="Rieske_2Fe-2S"/>
</dbReference>
<keyword evidence="4" id="KW-0408">Iron</keyword>
<dbReference type="Pfam" id="PF00355">
    <property type="entry name" value="Rieske"/>
    <property type="match status" value="1"/>
</dbReference>
<evidence type="ECO:0000313" key="8">
    <source>
        <dbReference type="Proteomes" id="UP001595528"/>
    </source>
</evidence>
<dbReference type="SUPFAM" id="SSF50022">
    <property type="entry name" value="ISP domain"/>
    <property type="match status" value="1"/>
</dbReference>
<feature type="domain" description="Rieske" evidence="6">
    <location>
        <begin position="27"/>
        <end position="135"/>
    </location>
</feature>
<gene>
    <name evidence="7" type="ORF">ACFOGJ_18210</name>
</gene>
<keyword evidence="1" id="KW-0001">2Fe-2S</keyword>
<evidence type="ECO:0000256" key="3">
    <source>
        <dbReference type="ARBA" id="ARBA00023002"/>
    </source>
</evidence>
<dbReference type="Gene3D" id="3.90.380.10">
    <property type="entry name" value="Naphthalene 1,2-dioxygenase Alpha Subunit, Chain A, domain 1"/>
    <property type="match status" value="1"/>
</dbReference>
<dbReference type="Proteomes" id="UP001595528">
    <property type="component" value="Unassembled WGS sequence"/>
</dbReference>
<keyword evidence="8" id="KW-1185">Reference proteome</keyword>